<protein>
    <submittedName>
        <fullName evidence="6">NAD(P)-dependent oxidoreductase</fullName>
    </submittedName>
</protein>
<dbReference type="RefSeq" id="WP_197992493.1">
    <property type="nucleotide sequence ID" value="NZ_JACYXC010000002.1"/>
</dbReference>
<name>A0ABS0NU17_9ACTN</name>
<comment type="similarity">
    <text evidence="1">Belongs to the HIBADH-related family.</text>
</comment>
<dbReference type="PIRSF" id="PIRSF000103">
    <property type="entry name" value="HIBADH"/>
    <property type="match status" value="1"/>
</dbReference>
<evidence type="ECO:0000313" key="7">
    <source>
        <dbReference type="Proteomes" id="UP000807371"/>
    </source>
</evidence>
<feature type="domain" description="3-hydroxyisobutyrate dehydrogenase-like NAD-binding" evidence="5">
    <location>
        <begin position="177"/>
        <end position="293"/>
    </location>
</feature>
<dbReference type="InterPro" id="IPR015815">
    <property type="entry name" value="HIBADH-related"/>
</dbReference>
<evidence type="ECO:0000259" key="4">
    <source>
        <dbReference type="Pfam" id="PF03446"/>
    </source>
</evidence>
<reference evidence="6 7" key="1">
    <citation type="submission" date="2020-09" db="EMBL/GenBank/DDBJ databases">
        <title>Biosynthesis of the nuclear factor of activated T cells inhibitor NFAT-133 and its congeners in Streptomyces pactum.</title>
        <authorList>
            <person name="Zhou W."/>
            <person name="Posri P."/>
            <person name="Abugrain M.E."/>
            <person name="Weisberg A.J."/>
            <person name="Chang J.H."/>
            <person name="Mahmud T."/>
        </authorList>
    </citation>
    <scope>NUCLEOTIDE SEQUENCE [LARGE SCALE GENOMIC DNA]</scope>
    <source>
        <strain evidence="6 7">ATCC 27456</strain>
    </source>
</reference>
<dbReference type="SUPFAM" id="SSF48179">
    <property type="entry name" value="6-phosphogluconate dehydrogenase C-terminal domain-like"/>
    <property type="match status" value="1"/>
</dbReference>
<dbReference type="Gene3D" id="1.10.1040.10">
    <property type="entry name" value="N-(1-d-carboxylethyl)-l-norvaline Dehydrogenase, domain 2"/>
    <property type="match status" value="1"/>
</dbReference>
<dbReference type="InterPro" id="IPR051265">
    <property type="entry name" value="HIBADH-related_NP60_sf"/>
</dbReference>
<gene>
    <name evidence="6" type="ORF">IHE55_29600</name>
</gene>
<dbReference type="SUPFAM" id="SSF51735">
    <property type="entry name" value="NAD(P)-binding Rossmann-fold domains"/>
    <property type="match status" value="1"/>
</dbReference>
<organism evidence="6 7">
    <name type="scientific">Streptomyces pactum</name>
    <dbReference type="NCBI Taxonomy" id="68249"/>
    <lineage>
        <taxon>Bacteria</taxon>
        <taxon>Bacillati</taxon>
        <taxon>Actinomycetota</taxon>
        <taxon>Actinomycetes</taxon>
        <taxon>Kitasatosporales</taxon>
        <taxon>Streptomycetaceae</taxon>
        <taxon>Streptomyces</taxon>
    </lineage>
</organism>
<dbReference type="InterPro" id="IPR006115">
    <property type="entry name" value="6PGDH_NADP-bd"/>
</dbReference>
<dbReference type="Pfam" id="PF03446">
    <property type="entry name" value="NAD_binding_2"/>
    <property type="match status" value="1"/>
</dbReference>
<evidence type="ECO:0000313" key="6">
    <source>
        <dbReference type="EMBL" id="MBH5338710.1"/>
    </source>
</evidence>
<evidence type="ECO:0000256" key="1">
    <source>
        <dbReference type="ARBA" id="ARBA00009080"/>
    </source>
</evidence>
<dbReference type="InterPro" id="IPR029154">
    <property type="entry name" value="HIBADH-like_NADP-bd"/>
</dbReference>
<keyword evidence="7" id="KW-1185">Reference proteome</keyword>
<evidence type="ECO:0000256" key="3">
    <source>
        <dbReference type="ARBA" id="ARBA00023027"/>
    </source>
</evidence>
<keyword evidence="2" id="KW-0560">Oxidoreductase</keyword>
<keyword evidence="3" id="KW-0520">NAD</keyword>
<evidence type="ECO:0000259" key="5">
    <source>
        <dbReference type="Pfam" id="PF14833"/>
    </source>
</evidence>
<dbReference type="EMBL" id="JACYXC010000002">
    <property type="protein sequence ID" value="MBH5338710.1"/>
    <property type="molecule type" value="Genomic_DNA"/>
</dbReference>
<dbReference type="PANTHER" id="PTHR43580">
    <property type="entry name" value="OXIDOREDUCTASE GLYR1-RELATED"/>
    <property type="match status" value="1"/>
</dbReference>
<dbReference type="Proteomes" id="UP000807371">
    <property type="component" value="Unassembled WGS sequence"/>
</dbReference>
<dbReference type="InterPro" id="IPR036291">
    <property type="entry name" value="NAD(P)-bd_dom_sf"/>
</dbReference>
<evidence type="ECO:0000256" key="2">
    <source>
        <dbReference type="ARBA" id="ARBA00023002"/>
    </source>
</evidence>
<sequence>MTETVSETVSGGSRQRRVAVLGTGIIGAPVAVNLSGSFAVRVWNRTRAKADALAAAGGIEAVGTPAEAVTGADVVVTVLKDGAAVLEAMEAAAAALSPGTVWVQLSTVGVTAADELMGLAERHGLVYFDAPVLGTRQPAEQGKLVVLASGPVTGREAAQRVFDVIGGRTVWVAEEPGAGSRLKLALNTLVLALTHGTAESLAVAKALGVDPALVVEVVSGGPLDSGYFRTKASAMLGDDYTTNFSLSNAAKDAQLVVDAAEQAGITVDGVAAGLRRSLRAIEAGHGDKDMAASYLAG</sequence>
<dbReference type="Gene3D" id="3.40.50.720">
    <property type="entry name" value="NAD(P)-binding Rossmann-like Domain"/>
    <property type="match status" value="1"/>
</dbReference>
<feature type="domain" description="6-phosphogluconate dehydrogenase NADP-binding" evidence="4">
    <location>
        <begin position="18"/>
        <end position="171"/>
    </location>
</feature>
<proteinExistence type="inferred from homology"/>
<accession>A0ABS0NU17</accession>
<dbReference type="InterPro" id="IPR013328">
    <property type="entry name" value="6PGD_dom2"/>
</dbReference>
<dbReference type="PANTHER" id="PTHR43580:SF2">
    <property type="entry name" value="CYTOKINE-LIKE NUCLEAR FACTOR N-PAC"/>
    <property type="match status" value="1"/>
</dbReference>
<dbReference type="Pfam" id="PF14833">
    <property type="entry name" value="NAD_binding_11"/>
    <property type="match status" value="1"/>
</dbReference>
<dbReference type="InterPro" id="IPR008927">
    <property type="entry name" value="6-PGluconate_DH-like_C_sf"/>
</dbReference>
<comment type="caution">
    <text evidence="6">The sequence shown here is derived from an EMBL/GenBank/DDBJ whole genome shotgun (WGS) entry which is preliminary data.</text>
</comment>